<evidence type="ECO:0000313" key="1">
    <source>
        <dbReference type="EMBL" id="OYR24835.1"/>
    </source>
</evidence>
<name>A0A256GCI1_9HYPH</name>
<accession>A0A256GCI1</accession>
<organism evidence="1 2">
    <name type="scientific">Brucella lupini</name>
    <dbReference type="NCBI Taxonomy" id="255457"/>
    <lineage>
        <taxon>Bacteria</taxon>
        <taxon>Pseudomonadati</taxon>
        <taxon>Pseudomonadota</taxon>
        <taxon>Alphaproteobacteria</taxon>
        <taxon>Hyphomicrobiales</taxon>
        <taxon>Brucellaceae</taxon>
        <taxon>Brucella/Ochrobactrum group</taxon>
        <taxon>Brucella</taxon>
    </lineage>
</organism>
<evidence type="ECO:0000313" key="2">
    <source>
        <dbReference type="Proteomes" id="UP000216363"/>
    </source>
</evidence>
<dbReference type="Proteomes" id="UP000216363">
    <property type="component" value="Unassembled WGS sequence"/>
</dbReference>
<sequence>MLLFVYHERRLRNFICTMNYRFIDRHSRGSRSGDRSASTNLLAICQEEPLILQKLTIILTNIMATPRHLSRVLLSTGARNIEACGRLTANFNRTN</sequence>
<reference evidence="1 2" key="1">
    <citation type="submission" date="2017-07" db="EMBL/GenBank/DDBJ databases">
        <title>Draft genome of Ochrobactrum lupini type strain LUP21.</title>
        <authorList>
            <person name="Krzyzanowska D.M."/>
            <person name="Jafra S."/>
        </authorList>
    </citation>
    <scope>NUCLEOTIDE SEQUENCE [LARGE SCALE GENOMIC DNA]</scope>
    <source>
        <strain evidence="1 2">LUP21</strain>
    </source>
</reference>
<proteinExistence type="predicted"/>
<dbReference type="AlphaFoldDB" id="A0A256GCI1"/>
<protein>
    <submittedName>
        <fullName evidence="1">Uncharacterized protein</fullName>
    </submittedName>
</protein>
<comment type="caution">
    <text evidence="1">The sequence shown here is derived from an EMBL/GenBank/DDBJ whole genome shotgun (WGS) entry which is preliminary data.</text>
</comment>
<gene>
    <name evidence="1" type="ORF">CES86_5125</name>
</gene>
<dbReference type="EMBL" id="NNRN01000062">
    <property type="protein sequence ID" value="OYR24835.1"/>
    <property type="molecule type" value="Genomic_DNA"/>
</dbReference>